<proteinExistence type="predicted"/>
<comment type="caution">
    <text evidence="2">The sequence shown here is derived from an EMBL/GenBank/DDBJ whole genome shotgun (WGS) entry which is preliminary data.</text>
</comment>
<evidence type="ECO:0000313" key="2">
    <source>
        <dbReference type="EMBL" id="RDX70366.1"/>
    </source>
</evidence>
<dbReference type="EMBL" id="QJKJ01011736">
    <property type="protein sequence ID" value="RDX70366.1"/>
    <property type="molecule type" value="Genomic_DNA"/>
</dbReference>
<evidence type="ECO:0008006" key="4">
    <source>
        <dbReference type="Google" id="ProtNLM"/>
    </source>
</evidence>
<sequence>MIGRGRGASPGSLEGQPFSLDIDQVVIPPHYRELVVDPFDGTQDPHIHLQAFQTQVYISGGNDVISCKLFPGTLRGVSMQWFASLPPGTIHTFNNLAVAKGESLKKYLTCFNSVIVHVNNPDQEFFVKTFQKELRVCQFSDSLALRHSTSMGEIRAKVEKHIEAEEDQVDRIHAERDASTILTKVDCSHTSLLRRQVGHYDDSVHPIETRKGTNPLRGLSHAIFGHPTTNRLSVGTIGRDEPKTAIDQTKDQRGGGVQGDHHNNRRRMSNKEDDLV</sequence>
<feature type="compositionally biased region" description="Basic and acidic residues" evidence="1">
    <location>
        <begin position="238"/>
        <end position="253"/>
    </location>
</feature>
<dbReference type="PANTHER" id="PTHR33223">
    <property type="entry name" value="CCHC-TYPE DOMAIN-CONTAINING PROTEIN"/>
    <property type="match status" value="1"/>
</dbReference>
<protein>
    <recommendedName>
        <fullName evidence="4">Retrotransposon gag domain-containing protein</fullName>
    </recommendedName>
</protein>
<accession>A0A371EWK8</accession>
<dbReference type="STRING" id="157652.A0A371EWK8"/>
<keyword evidence="3" id="KW-1185">Reference proteome</keyword>
<dbReference type="AlphaFoldDB" id="A0A371EWK8"/>
<dbReference type="PANTHER" id="PTHR33223:SF10">
    <property type="entry name" value="AMINOTRANSFERASE-LIKE PLANT MOBILE DOMAIN-CONTAINING PROTEIN"/>
    <property type="match status" value="1"/>
</dbReference>
<gene>
    <name evidence="2" type="ORF">CR513_50400</name>
</gene>
<dbReference type="OrthoDB" id="1301754at2759"/>
<feature type="non-terminal residue" evidence="2">
    <location>
        <position position="1"/>
    </location>
</feature>
<evidence type="ECO:0000256" key="1">
    <source>
        <dbReference type="SAM" id="MobiDB-lite"/>
    </source>
</evidence>
<dbReference type="Proteomes" id="UP000257109">
    <property type="component" value="Unassembled WGS sequence"/>
</dbReference>
<name>A0A371EWK8_MUCPR</name>
<feature type="region of interest" description="Disordered" evidence="1">
    <location>
        <begin position="230"/>
        <end position="276"/>
    </location>
</feature>
<evidence type="ECO:0000313" key="3">
    <source>
        <dbReference type="Proteomes" id="UP000257109"/>
    </source>
</evidence>
<organism evidence="2 3">
    <name type="scientific">Mucuna pruriens</name>
    <name type="common">Velvet bean</name>
    <name type="synonym">Dolichos pruriens</name>
    <dbReference type="NCBI Taxonomy" id="157652"/>
    <lineage>
        <taxon>Eukaryota</taxon>
        <taxon>Viridiplantae</taxon>
        <taxon>Streptophyta</taxon>
        <taxon>Embryophyta</taxon>
        <taxon>Tracheophyta</taxon>
        <taxon>Spermatophyta</taxon>
        <taxon>Magnoliopsida</taxon>
        <taxon>eudicotyledons</taxon>
        <taxon>Gunneridae</taxon>
        <taxon>Pentapetalae</taxon>
        <taxon>rosids</taxon>
        <taxon>fabids</taxon>
        <taxon>Fabales</taxon>
        <taxon>Fabaceae</taxon>
        <taxon>Papilionoideae</taxon>
        <taxon>50 kb inversion clade</taxon>
        <taxon>NPAAA clade</taxon>
        <taxon>indigoferoid/millettioid clade</taxon>
        <taxon>Phaseoleae</taxon>
        <taxon>Mucuna</taxon>
    </lineage>
</organism>
<reference evidence="2" key="1">
    <citation type="submission" date="2018-05" db="EMBL/GenBank/DDBJ databases">
        <title>Draft genome of Mucuna pruriens seed.</title>
        <authorList>
            <person name="Nnadi N.E."/>
            <person name="Vos R."/>
            <person name="Hasami M.H."/>
            <person name="Devisetty U.K."/>
            <person name="Aguiy J.C."/>
        </authorList>
    </citation>
    <scope>NUCLEOTIDE SEQUENCE [LARGE SCALE GENOMIC DNA]</scope>
    <source>
        <strain evidence="2">JCA_2017</strain>
    </source>
</reference>